<feature type="transmembrane region" description="Helical" evidence="3">
    <location>
        <begin position="96"/>
        <end position="119"/>
    </location>
</feature>
<dbReference type="Proteomes" id="UP000634136">
    <property type="component" value="Unassembled WGS sequence"/>
</dbReference>
<dbReference type="EMBL" id="JAAIUW010000006">
    <property type="protein sequence ID" value="KAF7828407.1"/>
    <property type="molecule type" value="Genomic_DNA"/>
</dbReference>
<protein>
    <submittedName>
        <fullName evidence="4">Uncharacterized protein</fullName>
    </submittedName>
</protein>
<dbReference type="AlphaFoldDB" id="A0A834TUA5"/>
<feature type="transmembrane region" description="Helical" evidence="3">
    <location>
        <begin position="24"/>
        <end position="47"/>
    </location>
</feature>
<evidence type="ECO:0000256" key="1">
    <source>
        <dbReference type="SAM" id="Coils"/>
    </source>
</evidence>
<feature type="region of interest" description="Disordered" evidence="2">
    <location>
        <begin position="668"/>
        <end position="695"/>
    </location>
</feature>
<gene>
    <name evidence="4" type="ORF">G2W53_019571</name>
</gene>
<feature type="coiled-coil region" evidence="1">
    <location>
        <begin position="508"/>
        <end position="539"/>
    </location>
</feature>
<reference evidence="4" key="1">
    <citation type="submission" date="2020-09" db="EMBL/GenBank/DDBJ databases">
        <title>Genome-Enabled Discovery of Anthraquinone Biosynthesis in Senna tora.</title>
        <authorList>
            <person name="Kang S.-H."/>
            <person name="Pandey R.P."/>
            <person name="Lee C.-M."/>
            <person name="Sim J.-S."/>
            <person name="Jeong J.-T."/>
            <person name="Choi B.-S."/>
            <person name="Jung M."/>
            <person name="Ginzburg D."/>
            <person name="Zhao K."/>
            <person name="Won S.Y."/>
            <person name="Oh T.-J."/>
            <person name="Yu Y."/>
            <person name="Kim N.-H."/>
            <person name="Lee O.R."/>
            <person name="Lee T.-H."/>
            <person name="Bashyal P."/>
            <person name="Kim T.-S."/>
            <person name="Lee W.-H."/>
            <person name="Kawkins C."/>
            <person name="Kim C.-K."/>
            <person name="Kim J.S."/>
            <person name="Ahn B.O."/>
            <person name="Rhee S.Y."/>
            <person name="Sohng J.K."/>
        </authorList>
    </citation>
    <scope>NUCLEOTIDE SEQUENCE</scope>
    <source>
        <tissue evidence="4">Leaf</tissue>
    </source>
</reference>
<feature type="transmembrane region" description="Helical" evidence="3">
    <location>
        <begin position="211"/>
        <end position="237"/>
    </location>
</feature>
<sequence>MGGIGCNADGILDDAKFSQPVPWVGIYIAAASLACLIGMAVDAILGISHRKLWFPCKYFSLNATSLTLIAVALKLSVDLNTSMPRHHEQLAKLSSSALICTIIVMISSALTVPTTKHLLEYKYRKKYEMAIKECSALTHGPITQRYKNKLMKYWMMAHTSSPQFVLGRSPTCTASGAFCLLSALLLAEAMLRSYFMPWSFRFCSGESDYKWSTILILVVQGAAVVVGTIAPAFRWFVAIKFRCPQTRNVSHHKKEFIVEQYWIESLLEMRDCPLNLRIRHRHCRKLAHDAKVFLLNLCIRMQMGIVLMSKLTRIISISLVSSILSCFYHCKKVKFSFNNTVSSVSSGSEGQGGSKPDLSRFVLHLEGEEALVGLMMRDNRDATNHWIQVGEKRQPKLLIQLLEKSSVLQGFKGVGEFDSDQVPSLHPVEPPYSWSLPLVTLTCVAMALPDISKSSVKNLIDAVNEGFPYVKAVENTLDKEGRLIRVMKAAAIVWHGADLYHKWFDLDLTKLSLQAESSKEALQKLADTAKTRYEKFKIKNINVCLRASPSEWPIKVLAANSMYRISKTILLNCGIRDDFRSETLLEELTLVIADILGSCFTNIPHVISAKCVKSAIEEREDSVRHASYIFGKTKKIIEMLEERAAIPNVDKRCMTKIDDWRSMHKQNSALSFSQSSPEGNSETTSKSSDLCLTVE</sequence>
<proteinExistence type="predicted"/>
<accession>A0A834TUA5</accession>
<organism evidence="4 5">
    <name type="scientific">Senna tora</name>
    <dbReference type="NCBI Taxonomy" id="362788"/>
    <lineage>
        <taxon>Eukaryota</taxon>
        <taxon>Viridiplantae</taxon>
        <taxon>Streptophyta</taxon>
        <taxon>Embryophyta</taxon>
        <taxon>Tracheophyta</taxon>
        <taxon>Spermatophyta</taxon>
        <taxon>Magnoliopsida</taxon>
        <taxon>eudicotyledons</taxon>
        <taxon>Gunneridae</taxon>
        <taxon>Pentapetalae</taxon>
        <taxon>rosids</taxon>
        <taxon>fabids</taxon>
        <taxon>Fabales</taxon>
        <taxon>Fabaceae</taxon>
        <taxon>Caesalpinioideae</taxon>
        <taxon>Cassia clade</taxon>
        <taxon>Senna</taxon>
    </lineage>
</organism>
<dbReference type="PANTHER" id="PTHR35307">
    <property type="entry name" value="PROTEIN, PUTATIVE-RELATED"/>
    <property type="match status" value="1"/>
</dbReference>
<name>A0A834TUA5_9FABA</name>
<keyword evidence="3" id="KW-0812">Transmembrane</keyword>
<evidence type="ECO:0000313" key="5">
    <source>
        <dbReference type="Proteomes" id="UP000634136"/>
    </source>
</evidence>
<feature type="transmembrane region" description="Helical" evidence="3">
    <location>
        <begin position="59"/>
        <end position="76"/>
    </location>
</feature>
<keyword evidence="1" id="KW-0175">Coiled coil</keyword>
<evidence type="ECO:0000256" key="3">
    <source>
        <dbReference type="SAM" id="Phobius"/>
    </source>
</evidence>
<evidence type="ECO:0000313" key="4">
    <source>
        <dbReference type="EMBL" id="KAF7828407.1"/>
    </source>
</evidence>
<evidence type="ECO:0000256" key="2">
    <source>
        <dbReference type="SAM" id="MobiDB-lite"/>
    </source>
</evidence>
<feature type="transmembrane region" description="Helical" evidence="3">
    <location>
        <begin position="172"/>
        <end position="191"/>
    </location>
</feature>
<keyword evidence="3" id="KW-1133">Transmembrane helix</keyword>
<comment type="caution">
    <text evidence="4">The sequence shown here is derived from an EMBL/GenBank/DDBJ whole genome shotgun (WGS) entry which is preliminary data.</text>
</comment>
<keyword evidence="3" id="KW-0472">Membrane</keyword>
<dbReference type="PANTHER" id="PTHR35307:SF3">
    <property type="entry name" value="DUF4220 DOMAIN-CONTAINING PROTEIN"/>
    <property type="match status" value="1"/>
</dbReference>
<keyword evidence="5" id="KW-1185">Reference proteome</keyword>
<feature type="transmembrane region" description="Helical" evidence="3">
    <location>
        <begin position="311"/>
        <end position="330"/>
    </location>
</feature>
<dbReference type="OrthoDB" id="1915303at2759"/>